<dbReference type="EMBL" id="PPTT01000006">
    <property type="protein sequence ID" value="RDB70124.1"/>
    <property type="molecule type" value="Genomic_DNA"/>
</dbReference>
<evidence type="ECO:0000313" key="7">
    <source>
        <dbReference type="Proteomes" id="UP000270112"/>
    </source>
</evidence>
<dbReference type="NCBIfam" id="TIGR01552">
    <property type="entry name" value="phd_fam"/>
    <property type="match status" value="1"/>
</dbReference>
<dbReference type="InterPro" id="IPR006442">
    <property type="entry name" value="Antitoxin_Phd/YefM"/>
</dbReference>
<dbReference type="Pfam" id="PF02604">
    <property type="entry name" value="PhdYeFM_antitox"/>
    <property type="match status" value="1"/>
</dbReference>
<evidence type="ECO:0000313" key="5">
    <source>
        <dbReference type="EMBL" id="RNM42304.1"/>
    </source>
</evidence>
<dbReference type="Proteomes" id="UP000253817">
    <property type="component" value="Unassembled WGS sequence"/>
</dbReference>
<sequence>MPHIIPSTDLRNRFPEVEELAKKSGEPIYLTKNGRGSLVLMDIDAFEEYQLDKVWHRYVGDALAEAELHERTGASSYRDMELAFEELLDEPLEDRGSKREQGAHRETA</sequence>
<organism evidence="5 7">
    <name type="scientific">Eggerthella sinensis</name>
    <dbReference type="NCBI Taxonomy" id="242230"/>
    <lineage>
        <taxon>Bacteria</taxon>
        <taxon>Bacillati</taxon>
        <taxon>Actinomycetota</taxon>
        <taxon>Coriobacteriia</taxon>
        <taxon>Eggerthellales</taxon>
        <taxon>Eggerthellaceae</taxon>
        <taxon>Eggerthella</taxon>
    </lineage>
</organism>
<protein>
    <recommendedName>
        <fullName evidence="2">Antitoxin</fullName>
    </recommendedName>
</protein>
<evidence type="ECO:0000256" key="1">
    <source>
        <dbReference type="ARBA" id="ARBA00009981"/>
    </source>
</evidence>
<gene>
    <name evidence="4" type="ORF">C1876_04835</name>
    <name evidence="5" type="ORF">DMP09_05530</name>
</gene>
<feature type="compositionally biased region" description="Basic and acidic residues" evidence="3">
    <location>
        <begin position="93"/>
        <end position="108"/>
    </location>
</feature>
<dbReference type="AlphaFoldDB" id="A0A3N0IZ95"/>
<evidence type="ECO:0000256" key="3">
    <source>
        <dbReference type="SAM" id="MobiDB-lite"/>
    </source>
</evidence>
<dbReference type="RefSeq" id="WP_114545592.1">
    <property type="nucleotide sequence ID" value="NZ_JAJCHC010000002.1"/>
</dbReference>
<keyword evidence="6" id="KW-1185">Reference proteome</keyword>
<proteinExistence type="inferred from homology"/>
<comment type="function">
    <text evidence="2">Antitoxin component of a type II toxin-antitoxin (TA) system.</text>
</comment>
<dbReference type="SUPFAM" id="SSF143120">
    <property type="entry name" value="YefM-like"/>
    <property type="match status" value="1"/>
</dbReference>
<reference evidence="4 6" key="1">
    <citation type="journal article" date="2018" name="Elife">
        <title>Discovery and characterization of a prevalent human gut bacterial enzyme sufficient for the inactivation of a family of plant toxins.</title>
        <authorList>
            <person name="Koppel N."/>
            <person name="Bisanz J.E."/>
            <person name="Pandelia M.E."/>
            <person name="Turnbaugh P.J."/>
            <person name="Balskus E.P."/>
        </authorList>
    </citation>
    <scope>NUCLEOTIDE SEQUENCE [LARGE SCALE GENOMIC DNA]</scope>
    <source>
        <strain evidence="4 6">DSM 16107</strain>
    </source>
</reference>
<reference evidence="7" key="2">
    <citation type="submission" date="2018-05" db="EMBL/GenBank/DDBJ databases">
        <title>Genome Sequencing of selected type strains of the family Eggerthellaceae.</title>
        <authorList>
            <person name="Danylec N."/>
            <person name="Stoll D.A."/>
            <person name="Doetsch A."/>
            <person name="Huch M."/>
        </authorList>
    </citation>
    <scope>NUCLEOTIDE SEQUENCE [LARGE SCALE GENOMIC DNA]</scope>
    <source>
        <strain evidence="7">DSM 16107</strain>
    </source>
</reference>
<evidence type="ECO:0000313" key="4">
    <source>
        <dbReference type="EMBL" id="RDB70124.1"/>
    </source>
</evidence>
<comment type="caution">
    <text evidence="5">The sequence shown here is derived from an EMBL/GenBank/DDBJ whole genome shotgun (WGS) entry which is preliminary data.</text>
</comment>
<dbReference type="OrthoDB" id="9795585at2"/>
<evidence type="ECO:0000313" key="6">
    <source>
        <dbReference type="Proteomes" id="UP000253817"/>
    </source>
</evidence>
<reference evidence="5" key="3">
    <citation type="journal article" date="2019" name="Microbiol. Resour. Announc.">
        <title>Draft Genome Sequences of Type Strains of Gordonibacter faecihominis, Paraeggerthella hongkongensis, Parvibacter caecicola,Slackia equolifaciens, Slackia faecicanis, and Slackia isoflavoniconvertens.</title>
        <authorList>
            <person name="Danylec N."/>
            <person name="Stoll D.A."/>
            <person name="Dotsch A."/>
            <person name="Huch M."/>
        </authorList>
    </citation>
    <scope>NUCLEOTIDE SEQUENCE</scope>
    <source>
        <strain evidence="5">DSM 16107</strain>
    </source>
</reference>
<dbReference type="EMBL" id="QICC01000015">
    <property type="protein sequence ID" value="RNM42304.1"/>
    <property type="molecule type" value="Genomic_DNA"/>
</dbReference>
<accession>A0A3N0IZ95</accession>
<evidence type="ECO:0000256" key="2">
    <source>
        <dbReference type="RuleBase" id="RU362080"/>
    </source>
</evidence>
<dbReference type="Proteomes" id="UP000270112">
    <property type="component" value="Unassembled WGS sequence"/>
</dbReference>
<comment type="similarity">
    <text evidence="1 2">Belongs to the phD/YefM antitoxin family.</text>
</comment>
<feature type="region of interest" description="Disordered" evidence="3">
    <location>
        <begin position="88"/>
        <end position="108"/>
    </location>
</feature>
<name>A0A3N0IZ95_9ACTN</name>
<dbReference type="Gene3D" id="3.40.1620.10">
    <property type="entry name" value="YefM-like domain"/>
    <property type="match status" value="1"/>
</dbReference>
<dbReference type="InterPro" id="IPR036165">
    <property type="entry name" value="YefM-like_sf"/>
</dbReference>